<dbReference type="PRINTS" id="PR00111">
    <property type="entry name" value="ABHYDROLASE"/>
</dbReference>
<gene>
    <name evidence="2" type="ORF">DVJ83_04105</name>
</gene>
<protein>
    <submittedName>
        <fullName evidence="2">Alpha/beta hydrolase</fullName>
    </submittedName>
</protein>
<feature type="domain" description="AB hydrolase-1" evidence="1">
    <location>
        <begin position="29"/>
        <end position="240"/>
    </location>
</feature>
<dbReference type="Pfam" id="PF12697">
    <property type="entry name" value="Abhydrolase_6"/>
    <property type="match status" value="1"/>
</dbReference>
<keyword evidence="2" id="KW-0378">Hydrolase</keyword>
<name>A0A345IFL3_9DEIO</name>
<evidence type="ECO:0000313" key="2">
    <source>
        <dbReference type="EMBL" id="AXG98485.1"/>
    </source>
</evidence>
<dbReference type="KEGG" id="dwu:DVJ83_04105"/>
<dbReference type="PANTHER" id="PTHR43798">
    <property type="entry name" value="MONOACYLGLYCEROL LIPASE"/>
    <property type="match status" value="1"/>
</dbReference>
<dbReference type="Gene3D" id="3.40.50.1820">
    <property type="entry name" value="alpha/beta hydrolase"/>
    <property type="match status" value="1"/>
</dbReference>
<evidence type="ECO:0000259" key="1">
    <source>
        <dbReference type="Pfam" id="PF12697"/>
    </source>
</evidence>
<organism evidence="2 3">
    <name type="scientific">Deinococcus wulumuqiensis</name>
    <dbReference type="NCBI Taxonomy" id="980427"/>
    <lineage>
        <taxon>Bacteria</taxon>
        <taxon>Thermotogati</taxon>
        <taxon>Deinococcota</taxon>
        <taxon>Deinococci</taxon>
        <taxon>Deinococcales</taxon>
        <taxon>Deinococcaceae</taxon>
        <taxon>Deinococcus</taxon>
    </lineage>
</organism>
<reference evidence="2 3" key="1">
    <citation type="submission" date="2018-07" db="EMBL/GenBank/DDBJ databases">
        <title>Complete Genome and Methylome Analysis of Deinococcus wulumuqiensis NEB 479.</title>
        <authorList>
            <person name="Fomenkov A."/>
            <person name="Luyten Y."/>
            <person name="Vincze T."/>
            <person name="Anton B.P."/>
            <person name="Clark T."/>
            <person name="Roberts R.J."/>
            <person name="Morgan R.D."/>
        </authorList>
    </citation>
    <scope>NUCLEOTIDE SEQUENCE [LARGE SCALE GENOMIC DNA]</scope>
    <source>
        <strain evidence="2 3">NEB 479</strain>
    </source>
</reference>
<sequence length="261" mass="28441">MLGRVKVEEYREGASALRYRVAGASGDPVVLIHGLSGSWRWWRRQVPLLSARHRVYVIDLTGYGHHLAWRQRSLGVREDAALIARWLEAERLEHVTLIGHSMGGHIALHVAALAPGRVDRLVLACASGLLREHPVRAALHLPRAALTGRPSFLPVILADSARAGLPNLWRSVSRLLRDSVLDLLPEIRARTLVVWGARDALIPAALGRQLAASIPGAQYVELPRAGHVVMVDDPAGFNRAVLDFLAQGPGKQSPGKQAPDV</sequence>
<dbReference type="STRING" id="1288484.GCA_000348665_00183"/>
<dbReference type="Proteomes" id="UP000253744">
    <property type="component" value="Chromosome"/>
</dbReference>
<dbReference type="InterPro" id="IPR050266">
    <property type="entry name" value="AB_hydrolase_sf"/>
</dbReference>
<dbReference type="GO" id="GO:0016787">
    <property type="term" value="F:hydrolase activity"/>
    <property type="evidence" value="ECO:0007669"/>
    <property type="project" value="UniProtKB-KW"/>
</dbReference>
<proteinExistence type="predicted"/>
<dbReference type="InterPro" id="IPR029058">
    <property type="entry name" value="AB_hydrolase_fold"/>
</dbReference>
<dbReference type="RefSeq" id="WP_114671492.1">
    <property type="nucleotide sequence ID" value="NZ_CP031158.1"/>
</dbReference>
<dbReference type="SUPFAM" id="SSF53474">
    <property type="entry name" value="alpha/beta-Hydrolases"/>
    <property type="match status" value="1"/>
</dbReference>
<dbReference type="GO" id="GO:0016020">
    <property type="term" value="C:membrane"/>
    <property type="evidence" value="ECO:0007669"/>
    <property type="project" value="TreeGrafter"/>
</dbReference>
<dbReference type="PANTHER" id="PTHR43798:SF33">
    <property type="entry name" value="HYDROLASE, PUTATIVE (AFU_ORTHOLOGUE AFUA_2G14860)-RELATED"/>
    <property type="match status" value="1"/>
</dbReference>
<dbReference type="EMBL" id="CP031158">
    <property type="protein sequence ID" value="AXG98485.1"/>
    <property type="molecule type" value="Genomic_DNA"/>
</dbReference>
<dbReference type="InterPro" id="IPR000073">
    <property type="entry name" value="AB_hydrolase_1"/>
</dbReference>
<evidence type="ECO:0000313" key="3">
    <source>
        <dbReference type="Proteomes" id="UP000253744"/>
    </source>
</evidence>
<dbReference type="AlphaFoldDB" id="A0A345IFL3"/>
<accession>A0A345IFL3</accession>